<dbReference type="Pfam" id="PF07690">
    <property type="entry name" value="MFS_1"/>
    <property type="match status" value="1"/>
</dbReference>
<dbReference type="Proteomes" id="UP001139035">
    <property type="component" value="Unassembled WGS sequence"/>
</dbReference>
<name>A0A9X1P493_9HYPH</name>
<sequence>MTTADIRVGANRAPTLFIVSAATMLVLVVFTVPLTTIEPTAAALAAGPGAQAWLLSAMPLGAATGLLSAGALGDDRGRRAVFLYGLAVMAAASVAGALAPTSLVLILARLVQGLGGAAVMACGLGLIGRAFPGGRARTRATAVWAASLGGGVAAGPILAALLTGLAGWTASYWADALASGLLLMLGRSMLPADEARRDRRVDWLGTALLMAGLAMVMSGLTEMRLGLARPSVVMLLVGGLALLIGFVLHEARGSDPLLDLRLFRSGGFVGATVAAFASGAGILALMSLVPVLLSRALGVDAVTAGIVLCAWSATSVVTALAGRWIPDTWSPRMLLVAGLAGCAIAQLLVYGPSAGGSILALLPGLFLAGAANGVLNAALGQQAVATVPADRTAMGSGANNTARYLGSAIGITIGAVLIAHGAEVGGPSGLIDGWDEAVMVTTGFSVLGAIVVALAGD</sequence>
<evidence type="ECO:0000256" key="5">
    <source>
        <dbReference type="SAM" id="Phobius"/>
    </source>
</evidence>
<feature type="transmembrane region" description="Helical" evidence="5">
    <location>
        <begin position="172"/>
        <end position="190"/>
    </location>
</feature>
<feature type="transmembrane region" description="Helical" evidence="5">
    <location>
        <begin position="12"/>
        <end position="32"/>
    </location>
</feature>
<keyword evidence="2 5" id="KW-0812">Transmembrane</keyword>
<evidence type="ECO:0000256" key="4">
    <source>
        <dbReference type="ARBA" id="ARBA00023136"/>
    </source>
</evidence>
<evidence type="ECO:0000256" key="3">
    <source>
        <dbReference type="ARBA" id="ARBA00022989"/>
    </source>
</evidence>
<feature type="domain" description="Major facilitator superfamily (MFS) profile" evidence="6">
    <location>
        <begin position="15"/>
        <end position="457"/>
    </location>
</feature>
<reference evidence="7" key="1">
    <citation type="submission" date="2022-01" db="EMBL/GenBank/DDBJ databases">
        <title>Jiella avicenniae sp. nov., a novel endophytic bacterium isolated from bark of Avicennia marina.</title>
        <authorList>
            <person name="Tuo L."/>
        </authorList>
    </citation>
    <scope>NUCLEOTIDE SEQUENCE</scope>
    <source>
        <strain evidence="7">CBK1P-4</strain>
    </source>
</reference>
<dbReference type="InterPro" id="IPR036259">
    <property type="entry name" value="MFS_trans_sf"/>
</dbReference>
<feature type="transmembrane region" description="Helical" evidence="5">
    <location>
        <begin position="333"/>
        <end position="352"/>
    </location>
</feature>
<comment type="caution">
    <text evidence="7">The sequence shown here is derived from an EMBL/GenBank/DDBJ whole genome shotgun (WGS) entry which is preliminary data.</text>
</comment>
<feature type="transmembrane region" description="Helical" evidence="5">
    <location>
        <begin position="437"/>
        <end position="456"/>
    </location>
</feature>
<evidence type="ECO:0000256" key="2">
    <source>
        <dbReference type="ARBA" id="ARBA00022692"/>
    </source>
</evidence>
<dbReference type="GO" id="GO:0022857">
    <property type="term" value="F:transmembrane transporter activity"/>
    <property type="evidence" value="ECO:0007669"/>
    <property type="project" value="InterPro"/>
</dbReference>
<feature type="transmembrane region" description="Helical" evidence="5">
    <location>
        <begin position="114"/>
        <end position="131"/>
    </location>
</feature>
<dbReference type="PROSITE" id="PS50850">
    <property type="entry name" value="MFS"/>
    <property type="match status" value="1"/>
</dbReference>
<dbReference type="InterPro" id="IPR020846">
    <property type="entry name" value="MFS_dom"/>
</dbReference>
<feature type="transmembrane region" description="Helical" evidence="5">
    <location>
        <begin position="227"/>
        <end position="248"/>
    </location>
</feature>
<comment type="subcellular location">
    <subcellularLocation>
        <location evidence="1">Membrane</location>
        <topology evidence="1">Multi-pass membrane protein</topology>
    </subcellularLocation>
</comment>
<dbReference type="Gene3D" id="1.20.1250.20">
    <property type="entry name" value="MFS general substrate transporter like domains"/>
    <property type="match status" value="1"/>
</dbReference>
<feature type="transmembrane region" description="Helical" evidence="5">
    <location>
        <begin position="143"/>
        <end position="166"/>
    </location>
</feature>
<feature type="transmembrane region" description="Helical" evidence="5">
    <location>
        <begin position="81"/>
        <end position="108"/>
    </location>
</feature>
<feature type="transmembrane region" description="Helical" evidence="5">
    <location>
        <begin position="301"/>
        <end position="321"/>
    </location>
</feature>
<dbReference type="PANTHER" id="PTHR42718:SF49">
    <property type="entry name" value="EXPORT PROTEIN"/>
    <property type="match status" value="1"/>
</dbReference>
<keyword evidence="3 5" id="KW-1133">Transmembrane helix</keyword>
<keyword evidence="8" id="KW-1185">Reference proteome</keyword>
<evidence type="ECO:0000259" key="6">
    <source>
        <dbReference type="PROSITE" id="PS50850"/>
    </source>
</evidence>
<evidence type="ECO:0000313" key="8">
    <source>
        <dbReference type="Proteomes" id="UP001139035"/>
    </source>
</evidence>
<dbReference type="EMBL" id="JAJUWU010000017">
    <property type="protein sequence ID" value="MCE7029579.1"/>
    <property type="molecule type" value="Genomic_DNA"/>
</dbReference>
<feature type="transmembrane region" description="Helical" evidence="5">
    <location>
        <begin position="268"/>
        <end position="289"/>
    </location>
</feature>
<proteinExistence type="predicted"/>
<feature type="transmembrane region" description="Helical" evidence="5">
    <location>
        <begin position="52"/>
        <end position="72"/>
    </location>
</feature>
<accession>A0A9X1P493</accession>
<feature type="transmembrane region" description="Helical" evidence="5">
    <location>
        <begin position="202"/>
        <end position="221"/>
    </location>
</feature>
<dbReference type="GO" id="GO:0016020">
    <property type="term" value="C:membrane"/>
    <property type="evidence" value="ECO:0007669"/>
    <property type="project" value="UniProtKB-SubCell"/>
</dbReference>
<dbReference type="PANTHER" id="PTHR42718">
    <property type="entry name" value="MAJOR FACILITATOR SUPERFAMILY MULTIDRUG TRANSPORTER MFSC"/>
    <property type="match status" value="1"/>
</dbReference>
<organism evidence="7 8">
    <name type="scientific">Jiella avicenniae</name>
    <dbReference type="NCBI Taxonomy" id="2907202"/>
    <lineage>
        <taxon>Bacteria</taxon>
        <taxon>Pseudomonadati</taxon>
        <taxon>Pseudomonadota</taxon>
        <taxon>Alphaproteobacteria</taxon>
        <taxon>Hyphomicrobiales</taxon>
        <taxon>Aurantimonadaceae</taxon>
        <taxon>Jiella</taxon>
    </lineage>
</organism>
<feature type="transmembrane region" description="Helical" evidence="5">
    <location>
        <begin position="358"/>
        <end position="380"/>
    </location>
</feature>
<evidence type="ECO:0000256" key="1">
    <source>
        <dbReference type="ARBA" id="ARBA00004141"/>
    </source>
</evidence>
<keyword evidence="4 5" id="KW-0472">Membrane</keyword>
<dbReference type="AlphaFoldDB" id="A0A9X1P493"/>
<dbReference type="SUPFAM" id="SSF103473">
    <property type="entry name" value="MFS general substrate transporter"/>
    <property type="match status" value="1"/>
</dbReference>
<dbReference type="Gene3D" id="1.20.1720.10">
    <property type="entry name" value="Multidrug resistance protein D"/>
    <property type="match status" value="1"/>
</dbReference>
<dbReference type="RefSeq" id="WP_233720571.1">
    <property type="nucleotide sequence ID" value="NZ_JAJUWU010000017.1"/>
</dbReference>
<gene>
    <name evidence="7" type="ORF">LZD57_16435</name>
</gene>
<dbReference type="InterPro" id="IPR011701">
    <property type="entry name" value="MFS"/>
</dbReference>
<evidence type="ECO:0000313" key="7">
    <source>
        <dbReference type="EMBL" id="MCE7029579.1"/>
    </source>
</evidence>
<feature type="transmembrane region" description="Helical" evidence="5">
    <location>
        <begin position="401"/>
        <end position="422"/>
    </location>
</feature>
<protein>
    <submittedName>
        <fullName evidence="7">MFS transporter</fullName>
    </submittedName>
</protein>